<feature type="transmembrane region" description="Helical" evidence="1">
    <location>
        <begin position="305"/>
        <end position="325"/>
    </location>
</feature>
<dbReference type="AlphaFoldDB" id="A0A3E1QD66"/>
<evidence type="ECO:0000313" key="3">
    <source>
        <dbReference type="Proteomes" id="UP000261082"/>
    </source>
</evidence>
<proteinExistence type="predicted"/>
<feature type="transmembrane region" description="Helical" evidence="1">
    <location>
        <begin position="117"/>
        <end position="140"/>
    </location>
</feature>
<feature type="transmembrane region" description="Helical" evidence="1">
    <location>
        <begin position="6"/>
        <end position="27"/>
    </location>
</feature>
<dbReference type="OrthoDB" id="1397282at2"/>
<name>A0A3E1QD66_9FLAO</name>
<feature type="transmembrane region" description="Helical" evidence="1">
    <location>
        <begin position="345"/>
        <end position="363"/>
    </location>
</feature>
<sequence length="530" mass="61451">MTKKAVIAVLVFNLFIAASFFIMNYGVGYSRLSSDQHNIVPMCQKLDDPALFKNDLYLSSVDNFKYYTPFFVQPLRFMAKLTNGDYMLAINILHTATHILYGLSWFVLFYFVFKRNFWIAFLLSILIRGIVWLPGMEIWGMSDLWTFVPRQLYSALLPIPFIILLAKSSYRYRLFFSAFLIGLIFNFHPITGLGGILIYLFTLFFIGLKSNSILKLSFIRVLSSVVFIILGMLPFIITYFGKTETTATYNVELYQKAFDARIPSYFKDVVKYASQWIHIKTLFFLVPTAILFALSLFYKSLKKQSFFVLTLGAVLFIVPLLSIPIENWVNSAFNINLRMSFQIVRVQKLAILPGYLAMGFLLVWCMERKFISKKLLAGLTALYIFLIILATPNRFKPIPFISDDITTSIYCNGPVFASIEEKQRDFDKMAAYIKKETPVNAVFYKEYRLRSAALRSVKFDHKGASILIEGNPEELIEWYKAKRKLRKASELEKEFFLNEHDVTHILSEENFESYQMIKQIGMLKLYAIKN</sequence>
<keyword evidence="1" id="KW-0812">Transmembrane</keyword>
<evidence type="ECO:0000256" key="1">
    <source>
        <dbReference type="SAM" id="Phobius"/>
    </source>
</evidence>
<dbReference type="RefSeq" id="WP_117159121.1">
    <property type="nucleotide sequence ID" value="NZ_QVID01000001.1"/>
</dbReference>
<feature type="transmembrane region" description="Helical" evidence="1">
    <location>
        <begin position="176"/>
        <end position="206"/>
    </location>
</feature>
<feature type="transmembrane region" description="Helical" evidence="1">
    <location>
        <begin position="218"/>
        <end position="240"/>
    </location>
</feature>
<comment type="caution">
    <text evidence="2">The sequence shown here is derived from an EMBL/GenBank/DDBJ whole genome shotgun (WGS) entry which is preliminary data.</text>
</comment>
<dbReference type="Proteomes" id="UP000261082">
    <property type="component" value="Unassembled WGS sequence"/>
</dbReference>
<reference evidence="2 3" key="1">
    <citation type="journal article" date="2007" name="Int. J. Syst. Evol. Microbiol.">
        <title>Marixanthomonas ophiurae gen. nov., sp. nov., a marine bacterium of the family Flavobacteriaceae isolated from a deep-sea brittle star.</title>
        <authorList>
            <person name="Romanenko L.A."/>
            <person name="Uchino M."/>
            <person name="Frolova G.M."/>
            <person name="Mikhailov V.V."/>
        </authorList>
    </citation>
    <scope>NUCLEOTIDE SEQUENCE [LARGE SCALE GENOMIC DNA]</scope>
    <source>
        <strain evidence="2 3">KMM 3046</strain>
    </source>
</reference>
<keyword evidence="1" id="KW-1133">Transmembrane helix</keyword>
<feature type="transmembrane region" description="Helical" evidence="1">
    <location>
        <begin position="86"/>
        <end position="111"/>
    </location>
</feature>
<keyword evidence="1" id="KW-0472">Membrane</keyword>
<evidence type="ECO:0000313" key="2">
    <source>
        <dbReference type="EMBL" id="RFN60062.1"/>
    </source>
</evidence>
<feature type="transmembrane region" description="Helical" evidence="1">
    <location>
        <begin position="375"/>
        <end position="392"/>
    </location>
</feature>
<keyword evidence="3" id="KW-1185">Reference proteome</keyword>
<gene>
    <name evidence="2" type="ORF">DZ858_08440</name>
</gene>
<dbReference type="EMBL" id="QVID01000001">
    <property type="protein sequence ID" value="RFN60062.1"/>
    <property type="molecule type" value="Genomic_DNA"/>
</dbReference>
<feature type="transmembrane region" description="Helical" evidence="1">
    <location>
        <begin position="276"/>
        <end position="298"/>
    </location>
</feature>
<accession>A0A3E1QD66</accession>
<protein>
    <submittedName>
        <fullName evidence="2">Uncharacterized protein</fullName>
    </submittedName>
</protein>
<organism evidence="2 3">
    <name type="scientific">Marixanthomonas ophiurae</name>
    <dbReference type="NCBI Taxonomy" id="387659"/>
    <lineage>
        <taxon>Bacteria</taxon>
        <taxon>Pseudomonadati</taxon>
        <taxon>Bacteroidota</taxon>
        <taxon>Flavobacteriia</taxon>
        <taxon>Flavobacteriales</taxon>
        <taxon>Flavobacteriaceae</taxon>
        <taxon>Marixanthomonas</taxon>
    </lineage>
</organism>